<dbReference type="InterPro" id="IPR004869">
    <property type="entry name" value="MMPL_dom"/>
</dbReference>
<comment type="subcellular location">
    <subcellularLocation>
        <location evidence="1">Cell membrane</location>
        <topology evidence="1">Multi-pass membrane protein</topology>
    </subcellularLocation>
</comment>
<dbReference type="Gene3D" id="1.20.1640.10">
    <property type="entry name" value="Multidrug efflux transporter AcrB transmembrane domain"/>
    <property type="match status" value="2"/>
</dbReference>
<feature type="transmembrane region" description="Helical" evidence="7">
    <location>
        <begin position="655"/>
        <end position="676"/>
    </location>
</feature>
<dbReference type="Proteomes" id="UP001139516">
    <property type="component" value="Unassembled WGS sequence"/>
</dbReference>
<gene>
    <name evidence="9" type="ORF">M0638_11115</name>
</gene>
<keyword evidence="4 7" id="KW-1133">Transmembrane helix</keyword>
<dbReference type="AlphaFoldDB" id="A0A9X2BVD0"/>
<dbReference type="SUPFAM" id="SSF82866">
    <property type="entry name" value="Multidrug efflux transporter AcrB transmembrane domain"/>
    <property type="match status" value="2"/>
</dbReference>
<dbReference type="InterPro" id="IPR050545">
    <property type="entry name" value="Mycobact_MmpL"/>
</dbReference>
<evidence type="ECO:0000256" key="6">
    <source>
        <dbReference type="SAM" id="MobiDB-lite"/>
    </source>
</evidence>
<dbReference type="GO" id="GO:0005886">
    <property type="term" value="C:plasma membrane"/>
    <property type="evidence" value="ECO:0007669"/>
    <property type="project" value="UniProtKB-SubCell"/>
</dbReference>
<organism evidence="9 10">
    <name type="scientific">Roseomonas acroporae</name>
    <dbReference type="NCBI Taxonomy" id="2937791"/>
    <lineage>
        <taxon>Bacteria</taxon>
        <taxon>Pseudomonadati</taxon>
        <taxon>Pseudomonadota</taxon>
        <taxon>Alphaproteobacteria</taxon>
        <taxon>Acetobacterales</taxon>
        <taxon>Roseomonadaceae</taxon>
        <taxon>Roseomonas</taxon>
    </lineage>
</organism>
<keyword evidence="2" id="KW-1003">Cell membrane</keyword>
<dbReference type="Pfam" id="PF03176">
    <property type="entry name" value="MMPL"/>
    <property type="match status" value="2"/>
</dbReference>
<name>A0A9X2BVD0_9PROT</name>
<evidence type="ECO:0000256" key="7">
    <source>
        <dbReference type="SAM" id="Phobius"/>
    </source>
</evidence>
<accession>A0A9X2BVD0</accession>
<evidence type="ECO:0000256" key="3">
    <source>
        <dbReference type="ARBA" id="ARBA00022692"/>
    </source>
</evidence>
<dbReference type="PANTHER" id="PTHR33406:SF13">
    <property type="entry name" value="MEMBRANE PROTEIN YDFJ"/>
    <property type="match status" value="1"/>
</dbReference>
<feature type="transmembrane region" description="Helical" evidence="7">
    <location>
        <begin position="759"/>
        <end position="780"/>
    </location>
</feature>
<evidence type="ECO:0000256" key="4">
    <source>
        <dbReference type="ARBA" id="ARBA00022989"/>
    </source>
</evidence>
<proteinExistence type="predicted"/>
<feature type="transmembrane region" description="Helical" evidence="7">
    <location>
        <begin position="295"/>
        <end position="317"/>
    </location>
</feature>
<evidence type="ECO:0000256" key="2">
    <source>
        <dbReference type="ARBA" id="ARBA00022475"/>
    </source>
</evidence>
<dbReference type="EMBL" id="JALPRX010000045">
    <property type="protein sequence ID" value="MCK8784931.1"/>
    <property type="molecule type" value="Genomic_DNA"/>
</dbReference>
<evidence type="ECO:0000313" key="10">
    <source>
        <dbReference type="Proteomes" id="UP001139516"/>
    </source>
</evidence>
<reference evidence="9" key="1">
    <citation type="submission" date="2022-04" db="EMBL/GenBank/DDBJ databases">
        <title>Roseomonas acroporae sp. nov., isolated from coral Acropora digitifera.</title>
        <authorList>
            <person name="Sun H."/>
        </authorList>
    </citation>
    <scope>NUCLEOTIDE SEQUENCE</scope>
    <source>
        <strain evidence="9">NAR14</strain>
    </source>
</reference>
<feature type="transmembrane region" description="Helical" evidence="7">
    <location>
        <begin position="242"/>
        <end position="259"/>
    </location>
</feature>
<evidence type="ECO:0000256" key="5">
    <source>
        <dbReference type="ARBA" id="ARBA00023136"/>
    </source>
</evidence>
<evidence type="ECO:0000313" key="9">
    <source>
        <dbReference type="EMBL" id="MCK8784931.1"/>
    </source>
</evidence>
<feature type="transmembrane region" description="Helical" evidence="7">
    <location>
        <begin position="708"/>
        <end position="728"/>
    </location>
</feature>
<feature type="domain" description="Membrane transport protein MMPL" evidence="8">
    <location>
        <begin position="180"/>
        <end position="410"/>
    </location>
</feature>
<feature type="transmembrane region" description="Helical" evidence="7">
    <location>
        <begin position="337"/>
        <end position="354"/>
    </location>
</feature>
<sequence length="827" mass="84720">MTRLLLVLLLLGAGLAALFRTTPLSGDMAAFLPPGRSAESAFLFRELRSGAATTLLLAGIEGAPPAELARLSRAVGDTLRASDRFALVGNGAFDLSERELDLLFRHRYLLSPAVSPALFETETLRAKLRGLIEGLRSSLSPLLVRFGLADPVGAFLALAQGWIGASRVQLREGVWFADTPDGPRALLVARTRAAGLDVEAQSAAVALLRQAFAAANPGPARLLVSGPGVFAAEAAAAIKADVHLISVASGLLLLAFLLWRYRSPGMLLAMAVPLLAATLAGALAVRLAFGTIHGAAFGFGMTMLGVTVDYPILLVTLRRPGEPLAATARRIWPTLRLAAAAAALGLTAMLFSGFGGLSQLGLFAAAGLAAGAATTRWVLPHLVPGEGAAAGPAASAGGPAPGWFAIRPRPLPAPLLRALLALPRFRALGYGAIALAALGLLLAGGPREERDLNALNPVPQASRDLDLELRAQLGAPDVRTLLVLRGDSAEAVLRQSERLAAALAPLVGPGRAVESLDLPSRFLPSEATQRARQAVLPEAATLRARLAEAAAGLPFRAGAFDRFLAAVAESRTMAPLTPEALAAGSPLLAARLDPLLARREDGWIGLAIPAGLRDPAALRAALAPPDLPPDALPGLLFIDTKTEMEGVLGEAMGQALRWVAVGGAGVLLLLGAGLGAARPVLRCAVPVGGALLVTIAILSAAGLRLTPFHLVSLLLLAGVAMDYALFLARSGTESHPRDSQEGPPSGDDIGERGRTLESVLNCAAATLLSFGLLALCGTPVLRGIGLTVSLGVTVAFLLACTLVPPGARPGAPPGAPRAAAGTPGEPG</sequence>
<protein>
    <submittedName>
        <fullName evidence="9">MMPL family transporter</fullName>
    </submittedName>
</protein>
<feature type="domain" description="Membrane transport protein MMPL" evidence="8">
    <location>
        <begin position="687"/>
        <end position="804"/>
    </location>
</feature>
<evidence type="ECO:0000256" key="1">
    <source>
        <dbReference type="ARBA" id="ARBA00004651"/>
    </source>
</evidence>
<feature type="transmembrane region" description="Helical" evidence="7">
    <location>
        <begin position="683"/>
        <end position="702"/>
    </location>
</feature>
<comment type="caution">
    <text evidence="9">The sequence shown here is derived from an EMBL/GenBank/DDBJ whole genome shotgun (WGS) entry which is preliminary data.</text>
</comment>
<feature type="transmembrane region" description="Helical" evidence="7">
    <location>
        <begin position="266"/>
        <end position="289"/>
    </location>
</feature>
<keyword evidence="10" id="KW-1185">Reference proteome</keyword>
<evidence type="ECO:0000259" key="8">
    <source>
        <dbReference type="Pfam" id="PF03176"/>
    </source>
</evidence>
<feature type="region of interest" description="Disordered" evidence="6">
    <location>
        <begin position="808"/>
        <end position="827"/>
    </location>
</feature>
<keyword evidence="5 7" id="KW-0472">Membrane</keyword>
<feature type="transmembrane region" description="Helical" evidence="7">
    <location>
        <begin position="786"/>
        <end position="807"/>
    </location>
</feature>
<dbReference type="RefSeq" id="WP_248667056.1">
    <property type="nucleotide sequence ID" value="NZ_JALPRX010000045.1"/>
</dbReference>
<keyword evidence="3 7" id="KW-0812">Transmembrane</keyword>
<feature type="compositionally biased region" description="Low complexity" evidence="6">
    <location>
        <begin position="816"/>
        <end position="827"/>
    </location>
</feature>
<dbReference type="PANTHER" id="PTHR33406">
    <property type="entry name" value="MEMBRANE PROTEIN MJ1562-RELATED"/>
    <property type="match status" value="1"/>
</dbReference>